<evidence type="ECO:0000256" key="2">
    <source>
        <dbReference type="ARBA" id="ARBA00022679"/>
    </source>
</evidence>
<proteinExistence type="predicted"/>
<evidence type="ECO:0000256" key="5">
    <source>
        <dbReference type="ARBA" id="ARBA00022771"/>
    </source>
</evidence>
<accession>A0A2A3EKH7</accession>
<keyword evidence="11" id="KW-1185">Reference proteome</keyword>
<dbReference type="EMBL" id="KZ288223">
    <property type="protein sequence ID" value="PBC31994.1"/>
    <property type="molecule type" value="Genomic_DNA"/>
</dbReference>
<dbReference type="GO" id="GO:0008170">
    <property type="term" value="F:N-methyltransferase activity"/>
    <property type="evidence" value="ECO:0007669"/>
    <property type="project" value="UniProtKB-ARBA"/>
</dbReference>
<dbReference type="InterPro" id="IPR001214">
    <property type="entry name" value="SET_dom"/>
</dbReference>
<sequence length="614" mass="71994">MMTNVIDFHTSFFYMLNNEANGDKLHEYMSDFFVDPPVISKKQKCGKSQLMDLMVQGEIKMVEGRYSETVDICTQGLQQSLPFSAQSAILYFIRAEALESLHMYEESLLDIDRAIEISVSKTLTNMLQKKRIDILKEAACFEPQKMRDRCDFENIPQFSNNHHKYQLGLSDAIDLINNGRYFVAVKPIKMKDVILIDKSQITHLHKDDWDDDPTNNMCHYCFKYCRALIPCDYCYHALYCSKECRSKAYHAYHQIYCRYGNLDNKSSFVLKLLLKITDNGTRLKETLEYHKELENMNEEMEKKVYNLKEMKENNLRCILNLSIPMKKDDNRTEDNLFYSAKIAMLLRNHSNYMQGSNDILNLTKLLCRLCYIYDVYARMDFVPIFERYIALVQNLYFLLNLVRHSCSGNTIYTVHKNNVLVLRAAKDIYPGELITFNFMSKYVALESNSMPRSIMLKNFFDISCDCEACAKGYKFKPELGTNLDIPNQLQQRLRRCRIDIDAMWELLKIINNSTRKPCLEIEILKYSISDARQLKRLNGLSAKIRTKGFKKIIQETQQEPIEGVHRKLRGNDERYEAHKKNCLASINKIILLVNTSSQARFDKEIQTFELRRLM</sequence>
<dbReference type="OrthoDB" id="7669464at2759"/>
<dbReference type="GO" id="GO:0005737">
    <property type="term" value="C:cytoplasm"/>
    <property type="evidence" value="ECO:0007669"/>
    <property type="project" value="TreeGrafter"/>
</dbReference>
<reference evidence="10 11" key="1">
    <citation type="submission" date="2014-07" db="EMBL/GenBank/DDBJ databases">
        <title>Genomic and transcriptomic analysis on Apis cerana provide comprehensive insights into honey bee biology.</title>
        <authorList>
            <person name="Diao Q."/>
            <person name="Sun L."/>
            <person name="Zheng H."/>
            <person name="Zheng H."/>
            <person name="Xu S."/>
            <person name="Wang S."/>
            <person name="Zeng Z."/>
            <person name="Hu F."/>
            <person name="Su S."/>
            <person name="Wu J."/>
        </authorList>
    </citation>
    <scope>NUCLEOTIDE SEQUENCE [LARGE SCALE GENOMIC DNA]</scope>
    <source>
        <tissue evidence="10">Pupae without intestine</tissue>
    </source>
</reference>
<evidence type="ECO:0000256" key="7">
    <source>
        <dbReference type="PROSITE-ProRule" id="PRU00134"/>
    </source>
</evidence>
<evidence type="ECO:0000256" key="1">
    <source>
        <dbReference type="ARBA" id="ARBA00022603"/>
    </source>
</evidence>
<dbReference type="PROSITE" id="PS01360">
    <property type="entry name" value="ZF_MYND_1"/>
    <property type="match status" value="1"/>
</dbReference>
<evidence type="ECO:0000259" key="9">
    <source>
        <dbReference type="PROSITE" id="PS50865"/>
    </source>
</evidence>
<dbReference type="Proteomes" id="UP000242457">
    <property type="component" value="Unassembled WGS sequence"/>
</dbReference>
<dbReference type="PANTHER" id="PTHR46165">
    <property type="entry name" value="SET AND MYND DOMAIN-CONTAINING PROTEIN 4"/>
    <property type="match status" value="1"/>
</dbReference>
<dbReference type="SUPFAM" id="SSF82199">
    <property type="entry name" value="SET domain"/>
    <property type="match status" value="1"/>
</dbReference>
<dbReference type="Gene3D" id="6.10.140.2220">
    <property type="match status" value="1"/>
</dbReference>
<dbReference type="GO" id="GO:0005634">
    <property type="term" value="C:nucleus"/>
    <property type="evidence" value="ECO:0007669"/>
    <property type="project" value="TreeGrafter"/>
</dbReference>
<dbReference type="GO" id="GO:0008757">
    <property type="term" value="F:S-adenosylmethionine-dependent methyltransferase activity"/>
    <property type="evidence" value="ECO:0007669"/>
    <property type="project" value="UniProtKB-ARBA"/>
</dbReference>
<dbReference type="PROSITE" id="PS50865">
    <property type="entry name" value="ZF_MYND_2"/>
    <property type="match status" value="1"/>
</dbReference>
<dbReference type="Pfam" id="PF00856">
    <property type="entry name" value="SET"/>
    <property type="match status" value="1"/>
</dbReference>
<dbReference type="GO" id="GO:0042826">
    <property type="term" value="F:histone deacetylase binding"/>
    <property type="evidence" value="ECO:0007669"/>
    <property type="project" value="TreeGrafter"/>
</dbReference>
<feature type="coiled-coil region" evidence="8">
    <location>
        <begin position="283"/>
        <end position="313"/>
    </location>
</feature>
<protein>
    <submittedName>
        <fullName evidence="10">SET and MYND domain-containing protein</fullName>
    </submittedName>
</protein>
<keyword evidence="8" id="KW-0175">Coiled coil</keyword>
<dbReference type="PANTHER" id="PTHR46165:SF2">
    <property type="entry name" value="SET AND MYND DOMAIN-CONTAINING PROTEIN 4"/>
    <property type="match status" value="1"/>
</dbReference>
<dbReference type="GO" id="GO:0032259">
    <property type="term" value="P:methylation"/>
    <property type="evidence" value="ECO:0007669"/>
    <property type="project" value="UniProtKB-KW"/>
</dbReference>
<keyword evidence="5 7" id="KW-0863">Zinc-finger</keyword>
<dbReference type="InterPro" id="IPR052097">
    <property type="entry name" value="SET-MYND_domain_protein"/>
</dbReference>
<feature type="domain" description="MYND-type" evidence="9">
    <location>
        <begin position="218"/>
        <end position="257"/>
    </location>
</feature>
<evidence type="ECO:0000256" key="3">
    <source>
        <dbReference type="ARBA" id="ARBA00022691"/>
    </source>
</evidence>
<keyword evidence="4" id="KW-0479">Metal-binding</keyword>
<dbReference type="InterPro" id="IPR046341">
    <property type="entry name" value="SET_dom_sf"/>
</dbReference>
<keyword evidence="6" id="KW-0862">Zinc</keyword>
<dbReference type="InterPro" id="IPR011990">
    <property type="entry name" value="TPR-like_helical_dom_sf"/>
</dbReference>
<dbReference type="Gene3D" id="2.170.270.10">
    <property type="entry name" value="SET domain"/>
    <property type="match status" value="1"/>
</dbReference>
<dbReference type="STRING" id="94128.A0A2A3EKH7"/>
<evidence type="ECO:0000313" key="11">
    <source>
        <dbReference type="Proteomes" id="UP000242457"/>
    </source>
</evidence>
<dbReference type="SUPFAM" id="SSF48452">
    <property type="entry name" value="TPR-like"/>
    <property type="match status" value="1"/>
</dbReference>
<keyword evidence="3" id="KW-0949">S-adenosyl-L-methionine</keyword>
<evidence type="ECO:0000256" key="8">
    <source>
        <dbReference type="SAM" id="Coils"/>
    </source>
</evidence>
<keyword evidence="1" id="KW-0489">Methyltransferase</keyword>
<organism evidence="10 11">
    <name type="scientific">Apis cerana cerana</name>
    <name type="common">Oriental honeybee</name>
    <dbReference type="NCBI Taxonomy" id="94128"/>
    <lineage>
        <taxon>Eukaryota</taxon>
        <taxon>Metazoa</taxon>
        <taxon>Ecdysozoa</taxon>
        <taxon>Arthropoda</taxon>
        <taxon>Hexapoda</taxon>
        <taxon>Insecta</taxon>
        <taxon>Pterygota</taxon>
        <taxon>Neoptera</taxon>
        <taxon>Endopterygota</taxon>
        <taxon>Hymenoptera</taxon>
        <taxon>Apocrita</taxon>
        <taxon>Aculeata</taxon>
        <taxon>Apoidea</taxon>
        <taxon>Anthophila</taxon>
        <taxon>Apidae</taxon>
        <taxon>Apis</taxon>
    </lineage>
</organism>
<evidence type="ECO:0000256" key="6">
    <source>
        <dbReference type="ARBA" id="ARBA00022833"/>
    </source>
</evidence>
<gene>
    <name evidence="10" type="ORF">APICC_08719</name>
</gene>
<evidence type="ECO:0000313" key="10">
    <source>
        <dbReference type="EMBL" id="PBC31994.1"/>
    </source>
</evidence>
<evidence type="ECO:0000256" key="4">
    <source>
        <dbReference type="ARBA" id="ARBA00022723"/>
    </source>
</evidence>
<name>A0A2A3EKH7_APICC</name>
<dbReference type="GO" id="GO:0008276">
    <property type="term" value="F:protein methyltransferase activity"/>
    <property type="evidence" value="ECO:0007669"/>
    <property type="project" value="UniProtKB-ARBA"/>
</dbReference>
<dbReference type="GO" id="GO:0008270">
    <property type="term" value="F:zinc ion binding"/>
    <property type="evidence" value="ECO:0007669"/>
    <property type="project" value="UniProtKB-KW"/>
</dbReference>
<dbReference type="AlphaFoldDB" id="A0A2A3EKH7"/>
<dbReference type="Gene3D" id="1.10.220.160">
    <property type="match status" value="1"/>
</dbReference>
<keyword evidence="2" id="KW-0808">Transferase</keyword>
<dbReference type="InterPro" id="IPR002893">
    <property type="entry name" value="Znf_MYND"/>
</dbReference>